<evidence type="ECO:0000313" key="6">
    <source>
        <dbReference type="EMBL" id="WLS04769.1"/>
    </source>
</evidence>
<dbReference type="InterPro" id="IPR035472">
    <property type="entry name" value="RpiR-like_SIS"/>
</dbReference>
<evidence type="ECO:0000256" key="1">
    <source>
        <dbReference type="ARBA" id="ARBA00023015"/>
    </source>
</evidence>
<dbReference type="Gene3D" id="3.40.50.10490">
    <property type="entry name" value="Glucose-6-phosphate isomerase like protein, domain 1"/>
    <property type="match status" value="1"/>
</dbReference>
<keyword evidence="3" id="KW-0804">Transcription</keyword>
<dbReference type="PROSITE" id="PS51464">
    <property type="entry name" value="SIS"/>
    <property type="match status" value="1"/>
</dbReference>
<dbReference type="SUPFAM" id="SSF53697">
    <property type="entry name" value="SIS domain"/>
    <property type="match status" value="1"/>
</dbReference>
<evidence type="ECO:0000256" key="2">
    <source>
        <dbReference type="ARBA" id="ARBA00023125"/>
    </source>
</evidence>
<dbReference type="Pfam" id="PF01418">
    <property type="entry name" value="HTH_6"/>
    <property type="match status" value="1"/>
</dbReference>
<protein>
    <submittedName>
        <fullName evidence="6">SIS domain-containing protein</fullName>
    </submittedName>
</protein>
<keyword evidence="1" id="KW-0805">Transcription regulation</keyword>
<organism evidence="6 7">
    <name type="scientific">Shinella oryzae</name>
    <dbReference type="NCBI Taxonomy" id="2871820"/>
    <lineage>
        <taxon>Bacteria</taxon>
        <taxon>Pseudomonadati</taxon>
        <taxon>Pseudomonadota</taxon>
        <taxon>Alphaproteobacteria</taxon>
        <taxon>Hyphomicrobiales</taxon>
        <taxon>Rhizobiaceae</taxon>
        <taxon>Shinella</taxon>
    </lineage>
</organism>
<dbReference type="Pfam" id="PF01380">
    <property type="entry name" value="SIS"/>
    <property type="match status" value="1"/>
</dbReference>
<evidence type="ECO:0000256" key="3">
    <source>
        <dbReference type="ARBA" id="ARBA00023163"/>
    </source>
</evidence>
<keyword evidence="6" id="KW-0614">Plasmid</keyword>
<evidence type="ECO:0000259" key="5">
    <source>
        <dbReference type="PROSITE" id="PS51464"/>
    </source>
</evidence>
<proteinExistence type="predicted"/>
<sequence>MAKILFWTAAIRSPDLAGAKMSMHGASPAATGGSILEIARSMRSELRKSDRKVCDIVLADPRKILNATVAETAQMADVSQPTVIRFCTSIGCEGFQDFKLRLAQSLALGTPATHSVIMDTDGPSEVADKIFDYMMTSLDWARHHLDKEQLSAAVECLTTARRIEFFGFGASGIVAQDAQQKFPLFGVPCGAETDSHQQVMVASMLQPGDVAVVISNTAATRSMIEIARLARERGVSVIGIVGMRGPLADHCDILLLAETLENTNIYTPTISRIAALTVIDILSTAVVLNRGEEHIESFKRMKRNLAYMRANERI</sequence>
<feature type="domain" description="SIS" evidence="5">
    <location>
        <begin position="153"/>
        <end position="292"/>
    </location>
</feature>
<evidence type="ECO:0000313" key="7">
    <source>
        <dbReference type="Proteomes" id="UP001225788"/>
    </source>
</evidence>
<gene>
    <name evidence="6" type="ORF">Q9315_21480</name>
</gene>
<geneLocation type="plasmid" evidence="6 7">
    <name>unnamed1</name>
</geneLocation>
<dbReference type="PANTHER" id="PTHR30514:SF1">
    <property type="entry name" value="HTH-TYPE TRANSCRIPTIONAL REGULATOR HEXR-RELATED"/>
    <property type="match status" value="1"/>
</dbReference>
<dbReference type="InterPro" id="IPR001347">
    <property type="entry name" value="SIS_dom"/>
</dbReference>
<dbReference type="Proteomes" id="UP001225788">
    <property type="component" value="Plasmid unnamed1"/>
</dbReference>
<dbReference type="InterPro" id="IPR047640">
    <property type="entry name" value="RpiR-like"/>
</dbReference>
<dbReference type="CDD" id="cd05013">
    <property type="entry name" value="SIS_RpiR"/>
    <property type="match status" value="1"/>
</dbReference>
<reference evidence="6 7" key="1">
    <citation type="submission" date="2023-08" db="EMBL/GenBank/DDBJ databases">
        <title>Pathogen: clinical or host-associated sample.</title>
        <authorList>
            <person name="Hergert J."/>
            <person name="Casey R."/>
            <person name="Wagner J."/>
            <person name="Young E.L."/>
            <person name="Oakeson K.F."/>
        </authorList>
    </citation>
    <scope>NUCLEOTIDE SEQUENCE [LARGE SCALE GENOMIC DNA]</scope>
    <source>
        <strain evidence="6 7">UPHL-collab-2</strain>
        <plasmid evidence="6 7">unnamed1</plasmid>
    </source>
</reference>
<accession>A0ABY9KAQ8</accession>
<feature type="domain" description="HTH rpiR-type" evidence="4">
    <location>
        <begin position="33"/>
        <end position="109"/>
    </location>
</feature>
<dbReference type="InterPro" id="IPR046348">
    <property type="entry name" value="SIS_dom_sf"/>
</dbReference>
<dbReference type="Gene3D" id="1.10.10.10">
    <property type="entry name" value="Winged helix-like DNA-binding domain superfamily/Winged helix DNA-binding domain"/>
    <property type="match status" value="1"/>
</dbReference>
<dbReference type="InterPro" id="IPR036388">
    <property type="entry name" value="WH-like_DNA-bd_sf"/>
</dbReference>
<dbReference type="SUPFAM" id="SSF46689">
    <property type="entry name" value="Homeodomain-like"/>
    <property type="match status" value="1"/>
</dbReference>
<dbReference type="InterPro" id="IPR000281">
    <property type="entry name" value="HTH_RpiR"/>
</dbReference>
<name>A0ABY9KAQ8_9HYPH</name>
<dbReference type="EMBL" id="CP132315">
    <property type="protein sequence ID" value="WLS04769.1"/>
    <property type="molecule type" value="Genomic_DNA"/>
</dbReference>
<dbReference type="PROSITE" id="PS51071">
    <property type="entry name" value="HTH_RPIR"/>
    <property type="match status" value="1"/>
</dbReference>
<dbReference type="InterPro" id="IPR009057">
    <property type="entry name" value="Homeodomain-like_sf"/>
</dbReference>
<keyword evidence="7" id="KW-1185">Reference proteome</keyword>
<evidence type="ECO:0000259" key="4">
    <source>
        <dbReference type="PROSITE" id="PS51071"/>
    </source>
</evidence>
<dbReference type="PANTHER" id="PTHR30514">
    <property type="entry name" value="GLUCOKINASE"/>
    <property type="match status" value="1"/>
</dbReference>
<keyword evidence="2" id="KW-0238">DNA-binding</keyword>